<evidence type="ECO:0000313" key="2">
    <source>
        <dbReference type="EMBL" id="GIP18081.1"/>
    </source>
</evidence>
<protein>
    <recommendedName>
        <fullName evidence="4">DUF3888 domain-containing protein</fullName>
    </recommendedName>
</protein>
<sequence length="136" mass="15119">MRKKLIIIIALGTILFFQAASQSAQAAQNDEKIELLEQALIQQLHPVIYQSLQNLYHETYPQFVDIKIVHIESYVTGTSSSVSEQDRKASAAGGAKVFSLIVQVTAIHHHELVQIFMNNEAGGSTYTVTKVKTSKY</sequence>
<gene>
    <name evidence="2" type="ORF">J40TS1_37230</name>
</gene>
<evidence type="ECO:0000256" key="1">
    <source>
        <dbReference type="SAM" id="SignalP"/>
    </source>
</evidence>
<keyword evidence="3" id="KW-1185">Reference proteome</keyword>
<keyword evidence="1" id="KW-0732">Signal</keyword>
<evidence type="ECO:0008006" key="4">
    <source>
        <dbReference type="Google" id="ProtNLM"/>
    </source>
</evidence>
<dbReference type="Proteomes" id="UP000683139">
    <property type="component" value="Unassembled WGS sequence"/>
</dbReference>
<feature type="signal peptide" evidence="1">
    <location>
        <begin position="1"/>
        <end position="26"/>
    </location>
</feature>
<dbReference type="RefSeq" id="WP_213518078.1">
    <property type="nucleotide sequence ID" value="NZ_BOSE01000007.1"/>
</dbReference>
<name>A0A920CYP7_9BACL</name>
<comment type="caution">
    <text evidence="2">The sequence shown here is derived from an EMBL/GenBank/DDBJ whole genome shotgun (WGS) entry which is preliminary data.</text>
</comment>
<organism evidence="2 3">
    <name type="scientific">Paenibacillus montaniterrae</name>
    <dbReference type="NCBI Taxonomy" id="429341"/>
    <lineage>
        <taxon>Bacteria</taxon>
        <taxon>Bacillati</taxon>
        <taxon>Bacillota</taxon>
        <taxon>Bacilli</taxon>
        <taxon>Bacillales</taxon>
        <taxon>Paenibacillaceae</taxon>
        <taxon>Paenibacillus</taxon>
    </lineage>
</organism>
<reference evidence="2" key="1">
    <citation type="submission" date="2021-03" db="EMBL/GenBank/DDBJ databases">
        <title>Antimicrobial resistance genes in bacteria isolated from Japanese honey, and their potential for conferring macrolide and lincosamide resistance in the American foulbrood pathogen Paenibacillus larvae.</title>
        <authorList>
            <person name="Okamoto M."/>
            <person name="Kumagai M."/>
            <person name="Kanamori H."/>
            <person name="Takamatsu D."/>
        </authorList>
    </citation>
    <scope>NUCLEOTIDE SEQUENCE</scope>
    <source>
        <strain evidence="2">J40TS1</strain>
    </source>
</reference>
<dbReference type="EMBL" id="BOSE01000007">
    <property type="protein sequence ID" value="GIP18081.1"/>
    <property type="molecule type" value="Genomic_DNA"/>
</dbReference>
<evidence type="ECO:0000313" key="3">
    <source>
        <dbReference type="Proteomes" id="UP000683139"/>
    </source>
</evidence>
<accession>A0A920CYP7</accession>
<proteinExistence type="predicted"/>
<dbReference type="AlphaFoldDB" id="A0A920CYP7"/>
<feature type="chain" id="PRO_5038055366" description="DUF3888 domain-containing protein" evidence="1">
    <location>
        <begin position="27"/>
        <end position="136"/>
    </location>
</feature>